<feature type="domain" description="Spore protein YkvP/CgeB glycosyl transferase-like" evidence="1">
    <location>
        <begin position="159"/>
        <end position="307"/>
    </location>
</feature>
<evidence type="ECO:0000313" key="2">
    <source>
        <dbReference type="EMBL" id="MPM77666.1"/>
    </source>
</evidence>
<dbReference type="Pfam" id="PF13524">
    <property type="entry name" value="Glyco_trans_1_2"/>
    <property type="match status" value="1"/>
</dbReference>
<dbReference type="EMBL" id="VSSQ01028093">
    <property type="protein sequence ID" value="MPM77666.1"/>
    <property type="molecule type" value="Genomic_DNA"/>
</dbReference>
<accession>A0A645CL26</accession>
<dbReference type="InterPro" id="IPR055259">
    <property type="entry name" value="YkvP/CgeB_Glyco_trans-like"/>
</dbReference>
<protein>
    <recommendedName>
        <fullName evidence="1">Spore protein YkvP/CgeB glycosyl transferase-like domain-containing protein</fullName>
    </recommendedName>
</protein>
<name>A0A645CL26_9ZZZZ</name>
<proteinExistence type="predicted"/>
<comment type="caution">
    <text evidence="2">The sequence shown here is derived from an EMBL/GenBank/DDBJ whole genome shotgun (WGS) entry which is preliminary data.</text>
</comment>
<gene>
    <name evidence="2" type="ORF">SDC9_124674</name>
</gene>
<dbReference type="AlphaFoldDB" id="A0A645CL26"/>
<reference evidence="2" key="1">
    <citation type="submission" date="2019-08" db="EMBL/GenBank/DDBJ databases">
        <authorList>
            <person name="Kucharzyk K."/>
            <person name="Murdoch R.W."/>
            <person name="Higgins S."/>
            <person name="Loffler F."/>
        </authorList>
    </citation>
    <scope>NUCLEOTIDE SEQUENCE</scope>
</reference>
<sequence length="312" mass="35200">MALGYDVRSHRYDDVSAGDKVYNKVRHELPAKIRGTGQHLSREQTTDRAIDVLRETRPGLLLVVRGDALTDRFWQAVADARIPAGIWFYDELTKMDQDLPQLADRARIASYSAADVRQLVSQGIPALHVPLAFDPGITVRHRPYDATISFIGARYPKREALLHGLVERGLPVRAYGRDWSDHPVDRLRTWRTSSIGVPNGRDLPLAEGYGVMHGSAATLNIHGAQDGFTMRTFEACGVGAVQLIDRSDVADLYEPGTEILVFKNEDELTELCRKCLADTPEMRRLREQGRRRTLDSHTFRHRAHDLEALWAE</sequence>
<organism evidence="2">
    <name type="scientific">bioreactor metagenome</name>
    <dbReference type="NCBI Taxonomy" id="1076179"/>
    <lineage>
        <taxon>unclassified sequences</taxon>
        <taxon>metagenomes</taxon>
        <taxon>ecological metagenomes</taxon>
    </lineage>
</organism>
<evidence type="ECO:0000259" key="1">
    <source>
        <dbReference type="Pfam" id="PF13524"/>
    </source>
</evidence>